<feature type="transmembrane region" description="Helical" evidence="2">
    <location>
        <begin position="643"/>
        <end position="670"/>
    </location>
</feature>
<dbReference type="VEuPathDB" id="FungiDB:PSTT_00469"/>
<feature type="non-terminal residue" evidence="3">
    <location>
        <position position="1"/>
    </location>
</feature>
<feature type="transmembrane region" description="Helical" evidence="2">
    <location>
        <begin position="212"/>
        <end position="233"/>
    </location>
</feature>
<feature type="transmembrane region" description="Helical" evidence="2">
    <location>
        <begin position="358"/>
        <end position="381"/>
    </location>
</feature>
<dbReference type="VEuPathDB" id="FungiDB:PSHT_03338"/>
<accession>A0A2S4WFQ6</accession>
<organism evidence="3 4">
    <name type="scientific">Puccinia striiformis</name>
    <dbReference type="NCBI Taxonomy" id="27350"/>
    <lineage>
        <taxon>Eukaryota</taxon>
        <taxon>Fungi</taxon>
        <taxon>Dikarya</taxon>
        <taxon>Basidiomycota</taxon>
        <taxon>Pucciniomycotina</taxon>
        <taxon>Pucciniomycetes</taxon>
        <taxon>Pucciniales</taxon>
        <taxon>Pucciniaceae</taxon>
        <taxon>Puccinia</taxon>
    </lineage>
</organism>
<keyword evidence="2" id="KW-0812">Transmembrane</keyword>
<evidence type="ECO:0000256" key="2">
    <source>
        <dbReference type="SAM" id="Phobius"/>
    </source>
</evidence>
<keyword evidence="2" id="KW-1133">Transmembrane helix</keyword>
<feature type="transmembrane region" description="Helical" evidence="2">
    <location>
        <begin position="486"/>
        <end position="507"/>
    </location>
</feature>
<protein>
    <submittedName>
        <fullName evidence="3">Uncharacterized protein</fullName>
    </submittedName>
</protein>
<dbReference type="Proteomes" id="UP000238274">
    <property type="component" value="Unassembled WGS sequence"/>
</dbReference>
<reference evidence="3 4" key="1">
    <citation type="submission" date="2017-12" db="EMBL/GenBank/DDBJ databases">
        <title>Gene loss provides genomic basis for host adaptation in cereal stripe rust fungi.</title>
        <authorList>
            <person name="Xia C."/>
        </authorList>
    </citation>
    <scope>NUCLEOTIDE SEQUENCE [LARGE SCALE GENOMIC DNA]</scope>
    <source>
        <strain evidence="3 4">93TX-2</strain>
    </source>
</reference>
<dbReference type="OrthoDB" id="2506991at2759"/>
<proteinExistence type="predicted"/>
<comment type="caution">
    <text evidence="3">The sequence shown here is derived from an EMBL/GenBank/DDBJ whole genome shotgun (WGS) entry which is preliminary data.</text>
</comment>
<feature type="transmembrane region" description="Helical" evidence="2">
    <location>
        <begin position="406"/>
        <end position="434"/>
    </location>
</feature>
<keyword evidence="4" id="KW-1185">Reference proteome</keyword>
<sequence length="749" mass="84672">KNSSSKKNQEYCLVARPDYIKRRWPTLPYPAEDPDDIHGPGPEYESIYRLIRTLKEKQNPPVDDVNLEVCSSPLSLIIFIFLVCVAIICLPYLQGRRWSIRDVIGSLNVNSLIAHRQPYWILNRPPDYVLGPQTDVFSAYQFAGVCDANSGLIVAVSHILGSTIFLIPSIPNPDTLLNLSTAQHVIVHSSLKHGYMVCKASLKGKKSWIHPIAFNLNLIGLPMTALVLALILISAQVSSMSAQHESFRVLISSLTLCSLQWQQGQKLSDFALFNSTSVHFNEYALKSTLLIHRFRTTGLFWTFMAVPTFIMANSPPTLLKILTISTDQDRNMNPYIGLIRTLKEKQNPPVDDSQSRGLLITVVAYNFIFLVCVAIICLPYLQGVDGHKRRHWIIKRQFLDAHRQPYWILNSGLIVAVSHILGSTIFLVYLGLRYQAFQSGYASESFYGSACYCSFFTQAWSTWFVRASEASLKGKKSWIHPIAFNLNLIGLPMTALVLALILISAQVSSMSAQHESFRVLISSLTLCSLQWQQGQKLSDFALFNSTSVHFNEYALKSTLLIHRFRTTGLFWTFMAVPTSIFYVFGISTLLRVMYKRFQAVQDQSEEHSSSGKPQSPTWSSSSFGKRFLANHRKNKSNHLRTSFIYLGAHYVMMSATLLYHIITGLIFYFSNDEAMTNKHWLELFMGLSNSGSYFLLAALVVQLLRIISEGRERSNAVTAKTRTEKTPSEYEDSSTLEIKKDLPDIKLMT</sequence>
<name>A0A2S4WFQ6_9BASI</name>
<feature type="transmembrane region" description="Helical" evidence="2">
    <location>
        <begin position="569"/>
        <end position="590"/>
    </location>
</feature>
<evidence type="ECO:0000256" key="1">
    <source>
        <dbReference type="SAM" id="MobiDB-lite"/>
    </source>
</evidence>
<reference evidence="4" key="3">
    <citation type="journal article" date="2018" name="Mol. Plant Microbe Interact.">
        <title>Genome sequence resources for the wheat stripe rust pathogen (Puccinia striiformis f. sp. tritici) and the barley stripe rust pathogen (Puccinia striiformis f. sp. hordei).</title>
        <authorList>
            <person name="Xia C."/>
            <person name="Wang M."/>
            <person name="Yin C."/>
            <person name="Cornejo O.E."/>
            <person name="Hulbert S.H."/>
            <person name="Chen X."/>
        </authorList>
    </citation>
    <scope>NUCLEOTIDE SEQUENCE [LARGE SCALE GENOMIC DNA]</scope>
    <source>
        <strain evidence="4">93TX-2</strain>
    </source>
</reference>
<reference evidence="4" key="2">
    <citation type="journal article" date="2018" name="BMC Genomics">
        <title>Genomic insights into host adaptation between the wheat stripe rust pathogen (Puccinia striiformis f. sp. tritici) and the barley stripe rust pathogen (Puccinia striiformis f. sp. hordei).</title>
        <authorList>
            <person name="Xia C."/>
            <person name="Wang M."/>
            <person name="Yin C."/>
            <person name="Cornejo O.E."/>
            <person name="Hulbert S.H."/>
            <person name="Chen X."/>
        </authorList>
    </citation>
    <scope>NUCLEOTIDE SEQUENCE [LARGE SCALE GENOMIC DNA]</scope>
    <source>
        <strain evidence="4">93TX-2</strain>
    </source>
</reference>
<feature type="transmembrane region" description="Helical" evidence="2">
    <location>
        <begin position="294"/>
        <end position="312"/>
    </location>
</feature>
<feature type="region of interest" description="Disordered" evidence="1">
    <location>
        <begin position="715"/>
        <end position="734"/>
    </location>
</feature>
<feature type="transmembrane region" description="Helical" evidence="2">
    <location>
        <begin position="74"/>
        <end position="93"/>
    </location>
</feature>
<feature type="transmembrane region" description="Helical" evidence="2">
    <location>
        <begin position="151"/>
        <end position="170"/>
    </location>
</feature>
<gene>
    <name evidence="3" type="ORF">PSHT_03338</name>
</gene>
<feature type="transmembrane region" description="Helical" evidence="2">
    <location>
        <begin position="446"/>
        <end position="465"/>
    </location>
</feature>
<dbReference type="AlphaFoldDB" id="A0A2S4WFQ6"/>
<feature type="transmembrane region" description="Helical" evidence="2">
    <location>
        <begin position="690"/>
        <end position="707"/>
    </location>
</feature>
<feature type="non-terminal residue" evidence="3">
    <location>
        <position position="749"/>
    </location>
</feature>
<evidence type="ECO:0000313" key="4">
    <source>
        <dbReference type="Proteomes" id="UP000238274"/>
    </source>
</evidence>
<dbReference type="EMBL" id="PKSM01000031">
    <property type="protein sequence ID" value="POW20583.1"/>
    <property type="molecule type" value="Genomic_DNA"/>
</dbReference>
<evidence type="ECO:0000313" key="3">
    <source>
        <dbReference type="EMBL" id="POW20583.1"/>
    </source>
</evidence>
<keyword evidence="2" id="KW-0472">Membrane</keyword>